<dbReference type="InterPro" id="IPR046796">
    <property type="entry name" value="Transposase_32_dom"/>
</dbReference>
<dbReference type="Pfam" id="PF20167">
    <property type="entry name" value="Transposase_32"/>
    <property type="match status" value="1"/>
</dbReference>
<evidence type="ECO:0000259" key="2">
    <source>
        <dbReference type="Pfam" id="PF20167"/>
    </source>
</evidence>
<keyword evidence="4" id="KW-1185">Reference proteome</keyword>
<dbReference type="InParanoid" id="A0A1Q3BCL2"/>
<dbReference type="AlphaFoldDB" id="A0A1Q3BCL2"/>
<evidence type="ECO:0000313" key="3">
    <source>
        <dbReference type="EMBL" id="GAV65574.1"/>
    </source>
</evidence>
<evidence type="ECO:0000313" key="4">
    <source>
        <dbReference type="Proteomes" id="UP000187406"/>
    </source>
</evidence>
<feature type="compositionally biased region" description="Low complexity" evidence="1">
    <location>
        <begin position="261"/>
        <end position="281"/>
    </location>
</feature>
<accession>A0A1Q3BCL2</accession>
<comment type="caution">
    <text evidence="3">The sequence shown here is derived from an EMBL/GenBank/DDBJ whole genome shotgun (WGS) entry which is preliminary data.</text>
</comment>
<feature type="region of interest" description="Disordered" evidence="1">
    <location>
        <begin position="253"/>
        <end position="281"/>
    </location>
</feature>
<gene>
    <name evidence="3" type="ORF">CFOL_v3_09089</name>
</gene>
<feature type="domain" description="Putative plant transposon protein" evidence="2">
    <location>
        <begin position="24"/>
        <end position="203"/>
    </location>
</feature>
<protein>
    <recommendedName>
        <fullName evidence="2">Putative plant transposon protein domain-containing protein</fullName>
    </recommendedName>
</protein>
<dbReference type="Proteomes" id="UP000187406">
    <property type="component" value="Unassembled WGS sequence"/>
</dbReference>
<reference evidence="4" key="1">
    <citation type="submission" date="2016-04" db="EMBL/GenBank/DDBJ databases">
        <title>Cephalotus genome sequencing.</title>
        <authorList>
            <person name="Fukushima K."/>
            <person name="Hasebe M."/>
            <person name="Fang X."/>
        </authorList>
    </citation>
    <scope>NUCLEOTIDE SEQUENCE [LARGE SCALE GENOMIC DNA]</scope>
    <source>
        <strain evidence="4">cv. St1</strain>
    </source>
</reference>
<dbReference type="EMBL" id="BDDD01000421">
    <property type="protein sequence ID" value="GAV65574.1"/>
    <property type="molecule type" value="Genomic_DNA"/>
</dbReference>
<feature type="region of interest" description="Disordered" evidence="1">
    <location>
        <begin position="353"/>
        <end position="376"/>
    </location>
</feature>
<evidence type="ECO:0000256" key="1">
    <source>
        <dbReference type="SAM" id="MobiDB-lite"/>
    </source>
</evidence>
<proteinExistence type="predicted"/>
<name>A0A1Q3BCL2_CEPFO</name>
<sequence>MGGRKIDFDFCSSEFSFVSWLDDLHLLPLVQISNPFYIKLVKEFYSNLKMVSAQNEEFAISSSVKGQWIYLDARILASILHIPYTGLYVFESKKWPEVEGFHPNQILSILYPNDPNVHPNMALTTNRLSVDHRLLHHLIVHQILPTGGGYAKLSRMQVFIMWCILCKIEFCFPLLMLKTMVRAFSQKKSVLPYGSILTLVFLHCHIPLEGEISTKLKKEDTYNKSTLNRMGWKKQQGIWTYVPKVDQAPRIAREEQEDNPPWEAQEQTAPAPAQHPAQSSSSISNYDRMMEFMQSKFAAMDASFKEINSRLGRLEGDHKNIHSDFRHIDDIIFYDLKVTKRRLKRMERRLAESKAIDRCEETSGDESGSDVSTPEA</sequence>
<organism evidence="3 4">
    <name type="scientific">Cephalotus follicularis</name>
    <name type="common">Albany pitcher plant</name>
    <dbReference type="NCBI Taxonomy" id="3775"/>
    <lineage>
        <taxon>Eukaryota</taxon>
        <taxon>Viridiplantae</taxon>
        <taxon>Streptophyta</taxon>
        <taxon>Embryophyta</taxon>
        <taxon>Tracheophyta</taxon>
        <taxon>Spermatophyta</taxon>
        <taxon>Magnoliopsida</taxon>
        <taxon>eudicotyledons</taxon>
        <taxon>Gunneridae</taxon>
        <taxon>Pentapetalae</taxon>
        <taxon>rosids</taxon>
        <taxon>fabids</taxon>
        <taxon>Oxalidales</taxon>
        <taxon>Cephalotaceae</taxon>
        <taxon>Cephalotus</taxon>
    </lineage>
</organism>